<sequence>MLVKLSNILAQLLVCHTVIPNHMFVQREGSLRKLEERGTARDSGFNFTVAINCEAVCFDFDSVAIFVQLKASKNLGSFYFHLGYRLICMDCLMLRYHHTWPCIMNY</sequence>
<evidence type="ECO:0008006" key="4">
    <source>
        <dbReference type="Google" id="ProtNLM"/>
    </source>
</evidence>
<dbReference type="AlphaFoldDB" id="A0AAD6L4L6"/>
<comment type="caution">
    <text evidence="2">The sequence shown here is derived from an EMBL/GenBank/DDBJ whole genome shotgun (WGS) entry which is preliminary data.</text>
</comment>
<keyword evidence="1" id="KW-0732">Signal</keyword>
<feature type="chain" id="PRO_5042107929" description="Secreted protein" evidence="1">
    <location>
        <begin position="18"/>
        <end position="106"/>
    </location>
</feature>
<evidence type="ECO:0000313" key="2">
    <source>
        <dbReference type="EMBL" id="KAJ6434520.1"/>
    </source>
</evidence>
<dbReference type="EMBL" id="JAPFFJ010000002">
    <property type="protein sequence ID" value="KAJ6434520.1"/>
    <property type="molecule type" value="Genomic_DNA"/>
</dbReference>
<protein>
    <recommendedName>
        <fullName evidence="4">Secreted protein</fullName>
    </recommendedName>
</protein>
<evidence type="ECO:0000256" key="1">
    <source>
        <dbReference type="SAM" id="SignalP"/>
    </source>
</evidence>
<gene>
    <name evidence="2" type="ORF">OIU84_018103</name>
</gene>
<keyword evidence="3" id="KW-1185">Reference proteome</keyword>
<proteinExistence type="predicted"/>
<evidence type="ECO:0000313" key="3">
    <source>
        <dbReference type="Proteomes" id="UP001162972"/>
    </source>
</evidence>
<accession>A0AAD6L4L6</accession>
<reference evidence="2 3" key="1">
    <citation type="journal article" date="2023" name="Int. J. Mol. Sci.">
        <title>De Novo Assembly and Annotation of 11 Diverse Shrub Willow (Salix) Genomes Reveals Novel Gene Organization in Sex-Linked Regions.</title>
        <authorList>
            <person name="Hyden B."/>
            <person name="Feng K."/>
            <person name="Yates T.B."/>
            <person name="Jawdy S."/>
            <person name="Cereghino C."/>
            <person name="Smart L.B."/>
            <person name="Muchero W."/>
        </authorList>
    </citation>
    <scope>NUCLEOTIDE SEQUENCE [LARGE SCALE GENOMIC DNA]</scope>
    <source>
        <tissue evidence="2">Shoot tip</tissue>
    </source>
</reference>
<name>A0AAD6L4L6_9ROSI</name>
<feature type="signal peptide" evidence="1">
    <location>
        <begin position="1"/>
        <end position="17"/>
    </location>
</feature>
<organism evidence="2 3">
    <name type="scientific">Salix udensis</name>
    <dbReference type="NCBI Taxonomy" id="889485"/>
    <lineage>
        <taxon>Eukaryota</taxon>
        <taxon>Viridiplantae</taxon>
        <taxon>Streptophyta</taxon>
        <taxon>Embryophyta</taxon>
        <taxon>Tracheophyta</taxon>
        <taxon>Spermatophyta</taxon>
        <taxon>Magnoliopsida</taxon>
        <taxon>eudicotyledons</taxon>
        <taxon>Gunneridae</taxon>
        <taxon>Pentapetalae</taxon>
        <taxon>rosids</taxon>
        <taxon>fabids</taxon>
        <taxon>Malpighiales</taxon>
        <taxon>Salicaceae</taxon>
        <taxon>Saliceae</taxon>
        <taxon>Salix</taxon>
    </lineage>
</organism>
<dbReference type="Proteomes" id="UP001162972">
    <property type="component" value="Chromosome 13"/>
</dbReference>